<dbReference type="CDD" id="cd01949">
    <property type="entry name" value="GGDEF"/>
    <property type="match status" value="1"/>
</dbReference>
<dbReference type="InterPro" id="IPR052163">
    <property type="entry name" value="DGC-Regulatory_Protein"/>
</dbReference>
<evidence type="ECO:0000313" key="4">
    <source>
        <dbReference type="Proteomes" id="UP000574761"/>
    </source>
</evidence>
<dbReference type="NCBIfam" id="TIGR00254">
    <property type="entry name" value="GGDEF"/>
    <property type="match status" value="1"/>
</dbReference>
<feature type="domain" description="GGDEF" evidence="2">
    <location>
        <begin position="354"/>
        <end position="487"/>
    </location>
</feature>
<dbReference type="AlphaFoldDB" id="A0A7W6GHH0"/>
<gene>
    <name evidence="3" type="ORF">GGQ64_000283</name>
</gene>
<dbReference type="Pfam" id="PF00990">
    <property type="entry name" value="GGDEF"/>
    <property type="match status" value="1"/>
</dbReference>
<name>A0A7W6GHH0_9HYPH</name>
<dbReference type="InterPro" id="IPR000160">
    <property type="entry name" value="GGDEF_dom"/>
</dbReference>
<keyword evidence="1" id="KW-0472">Membrane</keyword>
<dbReference type="PANTHER" id="PTHR46663:SF2">
    <property type="entry name" value="GGDEF DOMAIN-CONTAINING PROTEIN"/>
    <property type="match status" value="1"/>
</dbReference>
<dbReference type="PROSITE" id="PS50887">
    <property type="entry name" value="GGDEF"/>
    <property type="match status" value="1"/>
</dbReference>
<reference evidence="3 4" key="1">
    <citation type="submission" date="2020-08" db="EMBL/GenBank/DDBJ databases">
        <title>Genomic Encyclopedia of Type Strains, Phase IV (KMG-IV): sequencing the most valuable type-strain genomes for metagenomic binning, comparative biology and taxonomic classification.</title>
        <authorList>
            <person name="Goeker M."/>
        </authorList>
    </citation>
    <scope>NUCLEOTIDE SEQUENCE [LARGE SCALE GENOMIC DNA]</scope>
    <source>
        <strain evidence="3 4">DSM 100211</strain>
    </source>
</reference>
<dbReference type="SMART" id="SM00267">
    <property type="entry name" value="GGDEF"/>
    <property type="match status" value="1"/>
</dbReference>
<dbReference type="EMBL" id="JACIEE010000001">
    <property type="protein sequence ID" value="MBB3975107.1"/>
    <property type="molecule type" value="Genomic_DNA"/>
</dbReference>
<accession>A0A7W6GHH0</accession>
<proteinExistence type="predicted"/>
<evidence type="ECO:0000259" key="2">
    <source>
        <dbReference type="PROSITE" id="PS50887"/>
    </source>
</evidence>
<dbReference type="SUPFAM" id="SSF55073">
    <property type="entry name" value="Nucleotide cyclase"/>
    <property type="match status" value="1"/>
</dbReference>
<protein>
    <submittedName>
        <fullName evidence="3">Diguanylate cyclase (GGDEF)-like protein</fullName>
    </submittedName>
</protein>
<dbReference type="PANTHER" id="PTHR46663">
    <property type="entry name" value="DIGUANYLATE CYCLASE DGCT-RELATED"/>
    <property type="match status" value="1"/>
</dbReference>
<dbReference type="Proteomes" id="UP000574761">
    <property type="component" value="Unassembled WGS sequence"/>
</dbReference>
<feature type="transmembrane region" description="Helical" evidence="1">
    <location>
        <begin position="20"/>
        <end position="39"/>
    </location>
</feature>
<keyword evidence="1" id="KW-1133">Transmembrane helix</keyword>
<keyword evidence="4" id="KW-1185">Reference proteome</keyword>
<comment type="caution">
    <text evidence="3">The sequence shown here is derived from an EMBL/GenBank/DDBJ whole genome shotgun (WGS) entry which is preliminary data.</text>
</comment>
<dbReference type="InterPro" id="IPR043128">
    <property type="entry name" value="Rev_trsase/Diguanyl_cyclase"/>
</dbReference>
<feature type="transmembrane region" description="Helical" evidence="1">
    <location>
        <begin position="282"/>
        <end position="307"/>
    </location>
</feature>
<dbReference type="RefSeq" id="WP_183798105.1">
    <property type="nucleotide sequence ID" value="NZ_JACIEE010000001.1"/>
</dbReference>
<keyword evidence="1" id="KW-0812">Transmembrane</keyword>
<evidence type="ECO:0000256" key="1">
    <source>
        <dbReference type="SAM" id="Phobius"/>
    </source>
</evidence>
<dbReference type="InterPro" id="IPR029787">
    <property type="entry name" value="Nucleotide_cyclase"/>
</dbReference>
<sequence length="499" mass="53753">MANAGAGVPATRRGGVRLGIVIASAVIVLLFASANFLVLDYSIRQANDFVAETEKTLVKSEFRNQIEQVVLYQSGLSVWDKSFDELANGRLGEDFVRRDLRDWLWRESGFSWLVFARPSGETVLAMHNGIVVPGEEADGVRYWMSDLVKRATENYYAALRRTRDGWIVAKSMSNANAVHGGVPQISATGMRVIEQVMSIVVVQAVVPRRLFIPDDRRSPVLMITVKPITASMLADSERRLGLTGLGFSPITTDDANLLTTGVGGDAYNPMVASWHPNRPGSFVWTMAVPHIAALIAIFVVVMGFGALKFSSLVRALERSEAKNAHLARHDALTGVLSRSGFDLAVTDLSSKGQRTFSIIAIDLDRFKAVNDRHGHAAGDEVLRVMASRFMARLGDRGVVARLGGDEFAVLLPGIADRDVTLPLAEAFVRDAQVPVPFQGQLLQLGGSAGIGAFPEHGRTPHAIMLAADAALYAAKHAGRNCAHYGVPGGSDAASDIEAA</sequence>
<evidence type="ECO:0000313" key="3">
    <source>
        <dbReference type="EMBL" id="MBB3975107.1"/>
    </source>
</evidence>
<dbReference type="Gene3D" id="3.30.70.270">
    <property type="match status" value="1"/>
</dbReference>
<organism evidence="3 4">
    <name type="scientific">Mycoplana azooxidifex</name>
    <dbReference type="NCBI Taxonomy" id="1636188"/>
    <lineage>
        <taxon>Bacteria</taxon>
        <taxon>Pseudomonadati</taxon>
        <taxon>Pseudomonadota</taxon>
        <taxon>Alphaproteobacteria</taxon>
        <taxon>Hyphomicrobiales</taxon>
        <taxon>Rhizobiaceae</taxon>
        <taxon>Mycoplana</taxon>
    </lineage>
</organism>